<gene>
    <name evidence="1" type="ORF">KIL84_006753</name>
</gene>
<organism evidence="1 2">
    <name type="scientific">Mauremys mutica</name>
    <name type="common">yellowpond turtle</name>
    <dbReference type="NCBI Taxonomy" id="74926"/>
    <lineage>
        <taxon>Eukaryota</taxon>
        <taxon>Metazoa</taxon>
        <taxon>Chordata</taxon>
        <taxon>Craniata</taxon>
        <taxon>Vertebrata</taxon>
        <taxon>Euteleostomi</taxon>
        <taxon>Archelosauria</taxon>
        <taxon>Testudinata</taxon>
        <taxon>Testudines</taxon>
        <taxon>Cryptodira</taxon>
        <taxon>Durocryptodira</taxon>
        <taxon>Testudinoidea</taxon>
        <taxon>Geoemydidae</taxon>
        <taxon>Geoemydinae</taxon>
        <taxon>Mauremys</taxon>
    </lineage>
</organism>
<sequence length="101" mass="11421">MSYLHISTQYICYTTLQPSKSTVSVFPSSRQIKYFTGLQVHKKVDVFFLYRHLLNQNAGPFTGALPTVQQNTTTNITLIHILTAFWDPHDVNICACGEGKN</sequence>
<name>A0A9D4AWF9_9SAUR</name>
<reference evidence="1" key="1">
    <citation type="submission" date="2021-09" db="EMBL/GenBank/DDBJ databases">
        <title>The genome of Mauremys mutica provides insights into the evolution of semi-aquatic lifestyle.</title>
        <authorList>
            <person name="Gong S."/>
            <person name="Gao Y."/>
        </authorList>
    </citation>
    <scope>NUCLEOTIDE SEQUENCE</scope>
    <source>
        <strain evidence="1">MM-2020</strain>
        <tissue evidence="1">Muscle</tissue>
    </source>
</reference>
<dbReference type="Proteomes" id="UP000827986">
    <property type="component" value="Unassembled WGS sequence"/>
</dbReference>
<comment type="caution">
    <text evidence="1">The sequence shown here is derived from an EMBL/GenBank/DDBJ whole genome shotgun (WGS) entry which is preliminary data.</text>
</comment>
<dbReference type="AlphaFoldDB" id="A0A9D4AWF9"/>
<dbReference type="EMBL" id="JAHDVG010000483">
    <property type="protein sequence ID" value="KAH1171135.1"/>
    <property type="molecule type" value="Genomic_DNA"/>
</dbReference>
<keyword evidence="2" id="KW-1185">Reference proteome</keyword>
<protein>
    <submittedName>
        <fullName evidence="1">Uncharacterized protein</fullName>
    </submittedName>
</protein>
<accession>A0A9D4AWF9</accession>
<proteinExistence type="predicted"/>
<evidence type="ECO:0000313" key="2">
    <source>
        <dbReference type="Proteomes" id="UP000827986"/>
    </source>
</evidence>
<evidence type="ECO:0000313" key="1">
    <source>
        <dbReference type="EMBL" id="KAH1171135.1"/>
    </source>
</evidence>